<organism evidence="3 4">
    <name type="scientific">Roseospira goensis</name>
    <dbReference type="NCBI Taxonomy" id="391922"/>
    <lineage>
        <taxon>Bacteria</taxon>
        <taxon>Pseudomonadati</taxon>
        <taxon>Pseudomonadota</taxon>
        <taxon>Alphaproteobacteria</taxon>
        <taxon>Rhodospirillales</taxon>
        <taxon>Rhodospirillaceae</taxon>
        <taxon>Roseospira</taxon>
    </lineage>
</organism>
<accession>A0A7W6RYP3</accession>
<gene>
    <name evidence="3" type="ORF">GGD88_001413</name>
</gene>
<dbReference type="RefSeq" id="WP_184433345.1">
    <property type="nucleotide sequence ID" value="NZ_JACIGI010000009.1"/>
</dbReference>
<keyword evidence="3" id="KW-0238">DNA-binding</keyword>
<dbReference type="InterPro" id="IPR036388">
    <property type="entry name" value="WH-like_DNA-bd_sf"/>
</dbReference>
<dbReference type="GO" id="GO:0003700">
    <property type="term" value="F:DNA-binding transcription factor activity"/>
    <property type="evidence" value="ECO:0007669"/>
    <property type="project" value="InterPro"/>
</dbReference>
<evidence type="ECO:0000313" key="4">
    <source>
        <dbReference type="Proteomes" id="UP000555728"/>
    </source>
</evidence>
<evidence type="ECO:0000256" key="1">
    <source>
        <dbReference type="SAM" id="MobiDB-lite"/>
    </source>
</evidence>
<evidence type="ECO:0000313" key="3">
    <source>
        <dbReference type="EMBL" id="MBB4285693.1"/>
    </source>
</evidence>
<dbReference type="Proteomes" id="UP000555728">
    <property type="component" value="Unassembled WGS sequence"/>
</dbReference>
<dbReference type="InterPro" id="IPR039422">
    <property type="entry name" value="MarR/SlyA-like"/>
</dbReference>
<dbReference type="AlphaFoldDB" id="A0A7W6RYP3"/>
<dbReference type="Pfam" id="PF12802">
    <property type="entry name" value="MarR_2"/>
    <property type="match status" value="1"/>
</dbReference>
<name>A0A7W6RYP3_9PROT</name>
<dbReference type="GO" id="GO:0003677">
    <property type="term" value="F:DNA binding"/>
    <property type="evidence" value="ECO:0007669"/>
    <property type="project" value="UniProtKB-KW"/>
</dbReference>
<dbReference type="InterPro" id="IPR036390">
    <property type="entry name" value="WH_DNA-bd_sf"/>
</dbReference>
<keyword evidence="4" id="KW-1185">Reference proteome</keyword>
<proteinExistence type="predicted"/>
<evidence type="ECO:0000259" key="2">
    <source>
        <dbReference type="PROSITE" id="PS50995"/>
    </source>
</evidence>
<dbReference type="GO" id="GO:0006950">
    <property type="term" value="P:response to stress"/>
    <property type="evidence" value="ECO:0007669"/>
    <property type="project" value="TreeGrafter"/>
</dbReference>
<dbReference type="InterPro" id="IPR000835">
    <property type="entry name" value="HTH_MarR-typ"/>
</dbReference>
<feature type="region of interest" description="Disordered" evidence="1">
    <location>
        <begin position="138"/>
        <end position="165"/>
    </location>
</feature>
<protein>
    <submittedName>
        <fullName evidence="3">DNA-binding MarR family transcriptional regulator</fullName>
    </submittedName>
</protein>
<dbReference type="PANTHER" id="PTHR33164:SF43">
    <property type="entry name" value="HTH-TYPE TRANSCRIPTIONAL REPRESSOR YETL"/>
    <property type="match status" value="1"/>
</dbReference>
<comment type="caution">
    <text evidence="3">The sequence shown here is derived from an EMBL/GenBank/DDBJ whole genome shotgun (WGS) entry which is preliminary data.</text>
</comment>
<dbReference type="Gene3D" id="1.10.10.10">
    <property type="entry name" value="Winged helix-like DNA-binding domain superfamily/Winged helix DNA-binding domain"/>
    <property type="match status" value="1"/>
</dbReference>
<dbReference type="PANTHER" id="PTHR33164">
    <property type="entry name" value="TRANSCRIPTIONAL REGULATOR, MARR FAMILY"/>
    <property type="match status" value="1"/>
</dbReference>
<dbReference type="EMBL" id="JACIGI010000009">
    <property type="protein sequence ID" value="MBB4285693.1"/>
    <property type="molecule type" value="Genomic_DNA"/>
</dbReference>
<feature type="compositionally biased region" description="Gly residues" evidence="1">
    <location>
        <begin position="143"/>
        <end position="157"/>
    </location>
</feature>
<reference evidence="3 4" key="1">
    <citation type="submission" date="2020-08" db="EMBL/GenBank/DDBJ databases">
        <title>Genome sequencing of Purple Non-Sulfur Bacteria from various extreme environments.</title>
        <authorList>
            <person name="Mayer M."/>
        </authorList>
    </citation>
    <scope>NUCLEOTIDE SEQUENCE [LARGE SCALE GENOMIC DNA]</scope>
    <source>
        <strain evidence="3 4">JA135</strain>
    </source>
</reference>
<dbReference type="PROSITE" id="PS50995">
    <property type="entry name" value="HTH_MARR_2"/>
    <property type="match status" value="1"/>
</dbReference>
<feature type="domain" description="HTH marR-type" evidence="2">
    <location>
        <begin position="1"/>
        <end position="134"/>
    </location>
</feature>
<dbReference type="SMART" id="SM00347">
    <property type="entry name" value="HTH_MARR"/>
    <property type="match status" value="1"/>
</dbReference>
<dbReference type="SUPFAM" id="SSF46785">
    <property type="entry name" value="Winged helix' DNA-binding domain"/>
    <property type="match status" value="1"/>
</dbReference>
<sequence>MLEIFRLRRKLLDKGDDLVRPLRMTSADWQLLGAVALAGQPMTTPMIAEAMGLTRQGAQKRLNRMVEQGYFRQQANPRHERSPLYVLTEYGSAAFNKAMALHARWASALVQDLDPDHLEHALEVLQALGRRLEDVRVPRAGVPGTGEDGAAGGGPGGVSAPQGPS</sequence>